<comment type="similarity">
    <text evidence="3">Belongs to the acetyltransferase family. RimJ subfamily.</text>
</comment>
<dbReference type="CDD" id="cd04301">
    <property type="entry name" value="NAT_SF"/>
    <property type="match status" value="1"/>
</dbReference>
<dbReference type="InterPro" id="IPR000182">
    <property type="entry name" value="GNAT_dom"/>
</dbReference>
<dbReference type="InterPro" id="IPR051531">
    <property type="entry name" value="N-acetyltransferase"/>
</dbReference>
<keyword evidence="1 5" id="KW-0808">Transferase</keyword>
<organism evidence="5 6">
    <name type="scientific">Micromonospora marina</name>
    <dbReference type="NCBI Taxonomy" id="307120"/>
    <lineage>
        <taxon>Bacteria</taxon>
        <taxon>Bacillati</taxon>
        <taxon>Actinomycetota</taxon>
        <taxon>Actinomycetes</taxon>
        <taxon>Micromonosporales</taxon>
        <taxon>Micromonosporaceae</taxon>
        <taxon>Micromonospora</taxon>
    </lineage>
</organism>
<dbReference type="Gene3D" id="3.40.630.30">
    <property type="match status" value="1"/>
</dbReference>
<evidence type="ECO:0000256" key="3">
    <source>
        <dbReference type="ARBA" id="ARBA00038502"/>
    </source>
</evidence>
<dbReference type="Pfam" id="PF13302">
    <property type="entry name" value="Acetyltransf_3"/>
    <property type="match status" value="1"/>
</dbReference>
<accession>A0A1C4ZCT8</accession>
<dbReference type="GO" id="GO:0016747">
    <property type="term" value="F:acyltransferase activity, transferring groups other than amino-acyl groups"/>
    <property type="evidence" value="ECO:0007669"/>
    <property type="project" value="InterPro"/>
</dbReference>
<feature type="domain" description="N-acetyltransferase" evidence="4">
    <location>
        <begin position="13"/>
        <end position="172"/>
    </location>
</feature>
<dbReference type="PANTHER" id="PTHR43792">
    <property type="entry name" value="GNAT FAMILY, PUTATIVE (AFU_ORTHOLOGUE AFUA_3G00765)-RELATED-RELATED"/>
    <property type="match status" value="1"/>
</dbReference>
<name>A0A1C4ZCT8_9ACTN</name>
<reference evidence="6" key="1">
    <citation type="submission" date="2016-06" db="EMBL/GenBank/DDBJ databases">
        <authorList>
            <person name="Varghese N."/>
        </authorList>
    </citation>
    <scope>NUCLEOTIDE SEQUENCE [LARGE SCALE GENOMIC DNA]</scope>
    <source>
        <strain evidence="6">DSM 45555</strain>
    </source>
</reference>
<dbReference type="Proteomes" id="UP000198551">
    <property type="component" value="Unassembled WGS sequence"/>
</dbReference>
<evidence type="ECO:0000313" key="6">
    <source>
        <dbReference type="Proteomes" id="UP000198551"/>
    </source>
</evidence>
<dbReference type="AlphaFoldDB" id="A0A1C4ZCT8"/>
<proteinExistence type="inferred from homology"/>
<dbReference type="InterPro" id="IPR016181">
    <property type="entry name" value="Acyl_CoA_acyltransferase"/>
</dbReference>
<evidence type="ECO:0000313" key="5">
    <source>
        <dbReference type="EMBL" id="SCF30738.1"/>
    </source>
</evidence>
<sequence>MNTVRVYHGAVTLALRPLTLDDTAAVHRWACLPEACRYQVWGPNTYEQTQAYVREAVAARPERLVFGVLVDGELVGSAELRLRGRSTGEIAYVVHPRRWGQGIATAAARELVRMGFEDHGRHRVFATCDPRNVASAAVLLKIGMRYEGRMRGTAFVRDGWRDSDLYAILASD</sequence>
<dbReference type="PROSITE" id="PS51186">
    <property type="entry name" value="GNAT"/>
    <property type="match status" value="1"/>
</dbReference>
<keyword evidence="6" id="KW-1185">Reference proteome</keyword>
<dbReference type="EMBL" id="FMCV01000016">
    <property type="protein sequence ID" value="SCF30738.1"/>
    <property type="molecule type" value="Genomic_DNA"/>
</dbReference>
<evidence type="ECO:0000256" key="1">
    <source>
        <dbReference type="ARBA" id="ARBA00022679"/>
    </source>
</evidence>
<dbReference type="SUPFAM" id="SSF55729">
    <property type="entry name" value="Acyl-CoA N-acyltransferases (Nat)"/>
    <property type="match status" value="1"/>
</dbReference>
<evidence type="ECO:0000259" key="4">
    <source>
        <dbReference type="PROSITE" id="PS51186"/>
    </source>
</evidence>
<evidence type="ECO:0000256" key="2">
    <source>
        <dbReference type="ARBA" id="ARBA00023315"/>
    </source>
</evidence>
<protein>
    <submittedName>
        <fullName evidence="5">Protein N-acetyltransferase, RimJ/RimL family</fullName>
    </submittedName>
</protein>
<gene>
    <name evidence="5" type="ORF">GA0070215_11645</name>
</gene>
<keyword evidence="2" id="KW-0012">Acyltransferase</keyword>
<dbReference type="PANTHER" id="PTHR43792:SF8">
    <property type="entry name" value="[RIBOSOMAL PROTEIN US5]-ALANINE N-ACETYLTRANSFERASE"/>
    <property type="match status" value="1"/>
</dbReference>